<name>A0ACC0YDT5_9ROSI</name>
<evidence type="ECO:0000313" key="1">
    <source>
        <dbReference type="EMBL" id="KAJ0035281.1"/>
    </source>
</evidence>
<proteinExistence type="predicted"/>
<gene>
    <name evidence="1" type="ORF">Pint_25289</name>
</gene>
<dbReference type="EMBL" id="CM047742">
    <property type="protein sequence ID" value="KAJ0035281.1"/>
    <property type="molecule type" value="Genomic_DNA"/>
</dbReference>
<protein>
    <submittedName>
        <fullName evidence="1">Uncharacterized protein</fullName>
    </submittedName>
</protein>
<comment type="caution">
    <text evidence="1">The sequence shown here is derived from an EMBL/GenBank/DDBJ whole genome shotgun (WGS) entry which is preliminary data.</text>
</comment>
<evidence type="ECO:0000313" key="2">
    <source>
        <dbReference type="Proteomes" id="UP001163603"/>
    </source>
</evidence>
<reference evidence="2" key="1">
    <citation type="journal article" date="2023" name="G3 (Bethesda)">
        <title>Genome assembly and association tests identify interacting loci associated with vigor, precocity, and sex in interspecific pistachio rootstocks.</title>
        <authorList>
            <person name="Palmer W."/>
            <person name="Jacygrad E."/>
            <person name="Sagayaradj S."/>
            <person name="Cavanaugh K."/>
            <person name="Han R."/>
            <person name="Bertier L."/>
            <person name="Beede B."/>
            <person name="Kafkas S."/>
            <person name="Golino D."/>
            <person name="Preece J."/>
            <person name="Michelmore R."/>
        </authorList>
    </citation>
    <scope>NUCLEOTIDE SEQUENCE [LARGE SCALE GENOMIC DNA]</scope>
</reference>
<accession>A0ACC0YDT5</accession>
<sequence length="225" mass="25856">MLPMSRERYLLNSDDDVMFIFQEYGLKGVVDIKLSVEALLIQIIESLPALLEANIDLETTDAQPQIPKQNSFKDESIGVMCLTKMVVIVGRMCKGHFGGVLLSTVSMDAKSEIYPLAICICEVERYFRCIKEALVERKDEVREVDEDAYKWILENEHGKWSMHAFDPIAKSNHVTNNMSEVFKAWLGDNRELPIMSLLELYKMRVVSCLLHMNVKNIEEHVDEKL</sequence>
<dbReference type="Proteomes" id="UP001163603">
    <property type="component" value="Chromosome 7"/>
</dbReference>
<organism evidence="1 2">
    <name type="scientific">Pistacia integerrima</name>
    <dbReference type="NCBI Taxonomy" id="434235"/>
    <lineage>
        <taxon>Eukaryota</taxon>
        <taxon>Viridiplantae</taxon>
        <taxon>Streptophyta</taxon>
        <taxon>Embryophyta</taxon>
        <taxon>Tracheophyta</taxon>
        <taxon>Spermatophyta</taxon>
        <taxon>Magnoliopsida</taxon>
        <taxon>eudicotyledons</taxon>
        <taxon>Gunneridae</taxon>
        <taxon>Pentapetalae</taxon>
        <taxon>rosids</taxon>
        <taxon>malvids</taxon>
        <taxon>Sapindales</taxon>
        <taxon>Anacardiaceae</taxon>
        <taxon>Pistacia</taxon>
    </lineage>
</organism>
<keyword evidence="2" id="KW-1185">Reference proteome</keyword>